<proteinExistence type="inferred from homology"/>
<protein>
    <submittedName>
        <fullName evidence="3">SRPBCC family protein</fullName>
    </submittedName>
</protein>
<dbReference type="Proteomes" id="UP001327093">
    <property type="component" value="Unassembled WGS sequence"/>
</dbReference>
<comment type="caution">
    <text evidence="3">The sequence shown here is derived from an EMBL/GenBank/DDBJ whole genome shotgun (WGS) entry which is preliminary data.</text>
</comment>
<reference evidence="3 4" key="1">
    <citation type="submission" date="2023-10" db="EMBL/GenBank/DDBJ databases">
        <title>Saccharopolyspora sp. nov., isolated from mangrove soil.</title>
        <authorList>
            <person name="Lu Y."/>
            <person name="Liu W."/>
        </authorList>
    </citation>
    <scope>NUCLEOTIDE SEQUENCE [LARGE SCALE GENOMIC DNA]</scope>
    <source>
        <strain evidence="3 4">S2-29</strain>
    </source>
</reference>
<dbReference type="CDD" id="cd08899">
    <property type="entry name" value="SRPBCC_CalC_Aha1-like_6"/>
    <property type="match status" value="1"/>
</dbReference>
<gene>
    <name evidence="3" type="ORF">R4I43_26030</name>
</gene>
<evidence type="ECO:0000259" key="2">
    <source>
        <dbReference type="Pfam" id="PF08327"/>
    </source>
</evidence>
<evidence type="ECO:0000256" key="1">
    <source>
        <dbReference type="ARBA" id="ARBA00006817"/>
    </source>
</evidence>
<name>A0ABU6AH86_9PSEU</name>
<feature type="domain" description="Activator of Hsp90 ATPase homologue 1/2-like C-terminal" evidence="2">
    <location>
        <begin position="22"/>
        <end position="136"/>
    </location>
</feature>
<evidence type="ECO:0000313" key="3">
    <source>
        <dbReference type="EMBL" id="MEB3370866.1"/>
    </source>
</evidence>
<evidence type="ECO:0000313" key="4">
    <source>
        <dbReference type="Proteomes" id="UP001327093"/>
    </source>
</evidence>
<dbReference type="InterPro" id="IPR023393">
    <property type="entry name" value="START-like_dom_sf"/>
</dbReference>
<dbReference type="EMBL" id="JAWLNX010000022">
    <property type="protein sequence ID" value="MEB3370866.1"/>
    <property type="molecule type" value="Genomic_DNA"/>
</dbReference>
<sequence length="306" mass="33737">MKPELSMINGHPVLRLHRVLAHPPATVWKAVTAPAELSAWFPARVEFDQTTPGAPMRFHFDGAEEPETGEILEADEPKVFAFRWNTDVIRCELLPHEQGCLLVFTHTLRGPDSDRPSAARHGAGWLICLDALQAGLEGATSEFDMALWFARAEGLVELFGLGQGQVHADERGWTIRFERDLVQSPQQVWDLLTEGGNPGIGDEPPLPATHGYGQATTVTGAEPARALSYGWAGGGQVVFELREQHPIGTRLVLTHTITDPGQRATLLAAWHTHLELLFAALHGDVRCPWPAERTEALREHYAARLD</sequence>
<dbReference type="RefSeq" id="WP_324268331.1">
    <property type="nucleotide sequence ID" value="NZ_JAWLNX010000022.1"/>
</dbReference>
<organism evidence="3 4">
    <name type="scientific">Saccharopolyspora mangrovi</name>
    <dbReference type="NCBI Taxonomy" id="3082379"/>
    <lineage>
        <taxon>Bacteria</taxon>
        <taxon>Bacillati</taxon>
        <taxon>Actinomycetota</taxon>
        <taxon>Actinomycetes</taxon>
        <taxon>Pseudonocardiales</taxon>
        <taxon>Pseudonocardiaceae</taxon>
        <taxon>Saccharopolyspora</taxon>
    </lineage>
</organism>
<comment type="similarity">
    <text evidence="1">Belongs to the AHA1 family.</text>
</comment>
<keyword evidence="4" id="KW-1185">Reference proteome</keyword>
<dbReference type="Gene3D" id="3.30.530.20">
    <property type="match status" value="2"/>
</dbReference>
<dbReference type="Pfam" id="PF08327">
    <property type="entry name" value="AHSA1"/>
    <property type="match status" value="1"/>
</dbReference>
<accession>A0ABU6AH86</accession>
<dbReference type="SUPFAM" id="SSF55961">
    <property type="entry name" value="Bet v1-like"/>
    <property type="match status" value="2"/>
</dbReference>
<dbReference type="InterPro" id="IPR013538">
    <property type="entry name" value="ASHA1/2-like_C"/>
</dbReference>